<gene>
    <name evidence="2" type="ORF">TWF730_001635</name>
</gene>
<dbReference type="Gene3D" id="3.80.10.10">
    <property type="entry name" value="Ribonuclease Inhibitor"/>
    <property type="match status" value="1"/>
</dbReference>
<comment type="caution">
    <text evidence="2">The sequence shown here is derived from an EMBL/GenBank/DDBJ whole genome shotgun (WGS) entry which is preliminary data.</text>
</comment>
<keyword evidence="3" id="KW-1185">Reference proteome</keyword>
<reference evidence="2 3" key="1">
    <citation type="submission" date="2019-10" db="EMBL/GenBank/DDBJ databases">
        <authorList>
            <person name="Palmer J.M."/>
        </authorList>
    </citation>
    <scope>NUCLEOTIDE SEQUENCE [LARGE SCALE GENOMIC DNA]</scope>
    <source>
        <strain evidence="2 3">TWF730</strain>
    </source>
</reference>
<name>A0AAV9UJ74_9PEZI</name>
<dbReference type="InterPro" id="IPR001810">
    <property type="entry name" value="F-box_dom"/>
</dbReference>
<dbReference type="AlphaFoldDB" id="A0AAV9UJ74"/>
<dbReference type="Proteomes" id="UP001373714">
    <property type="component" value="Unassembled WGS sequence"/>
</dbReference>
<dbReference type="InterPro" id="IPR032675">
    <property type="entry name" value="LRR_dom_sf"/>
</dbReference>
<evidence type="ECO:0000313" key="2">
    <source>
        <dbReference type="EMBL" id="KAK6342156.1"/>
    </source>
</evidence>
<protein>
    <recommendedName>
        <fullName evidence="1">F-box domain-containing protein</fullName>
    </recommendedName>
</protein>
<dbReference type="SUPFAM" id="SSF52047">
    <property type="entry name" value="RNI-like"/>
    <property type="match status" value="1"/>
</dbReference>
<proteinExistence type="predicted"/>
<organism evidence="2 3">
    <name type="scientific">Orbilia blumenaviensis</name>
    <dbReference type="NCBI Taxonomy" id="1796055"/>
    <lineage>
        <taxon>Eukaryota</taxon>
        <taxon>Fungi</taxon>
        <taxon>Dikarya</taxon>
        <taxon>Ascomycota</taxon>
        <taxon>Pezizomycotina</taxon>
        <taxon>Orbiliomycetes</taxon>
        <taxon>Orbiliales</taxon>
        <taxon>Orbiliaceae</taxon>
        <taxon>Orbilia</taxon>
    </lineage>
</organism>
<feature type="domain" description="F-box" evidence="1">
    <location>
        <begin position="1"/>
        <end position="50"/>
    </location>
</feature>
<dbReference type="CDD" id="cd09917">
    <property type="entry name" value="F-box_SF"/>
    <property type="match status" value="1"/>
</dbReference>
<evidence type="ECO:0000313" key="3">
    <source>
        <dbReference type="Proteomes" id="UP001373714"/>
    </source>
</evidence>
<accession>A0AAV9UJ74</accession>
<evidence type="ECO:0000259" key="1">
    <source>
        <dbReference type="PROSITE" id="PS50181"/>
    </source>
</evidence>
<sequence>MTSISSIPPELLLLVAEDLENHDLLSLRRACRDLNAKLRDLHLNAVYHTQRIYLVPGFLENLIAFSTEPSAQNTRAHELRICFQMPYLGSVPDEHVYKSHPGVANLPTAGLNHVTAVERMCDSGQQFEFFNVLFSIFQNVRTISFESAPKRRPSYFDLSLLYPLLGIKAGERPSAAVRGIQMGWRYLYVEGRGVDNWIWADTIESVAAAGLHSITMLGFENNYRVQGINITQFNGISNDILLQLRAGFSSLRRLELYINFNNCRDNPCIGFCQWLENIGHQLEELSLSNTGDAFWMKIHQMLFLPTSIGLPRLKKFEVELMTLDANNLKAFLNLCKGISVLSITGCWFHGSSTGRLSTYRVLKYISEGLPKLRKFDFQILYGYLGWSTTFDGDPPAMLLEVDGDWASEKTCSARLTRTRDNAVADVDDIKAQLHARPDLGDNDQADIFWESILMRDFVEPSWDESLDDASEEACRDSGEEIGRRCMCVSRGHV</sequence>
<dbReference type="PROSITE" id="PS50181">
    <property type="entry name" value="FBOX"/>
    <property type="match status" value="1"/>
</dbReference>
<dbReference type="EMBL" id="JAVHNS010000010">
    <property type="protein sequence ID" value="KAK6342156.1"/>
    <property type="molecule type" value="Genomic_DNA"/>
</dbReference>